<dbReference type="STRING" id="1271860.SAMN05216174_12811"/>
<dbReference type="Proteomes" id="UP000199501">
    <property type="component" value="Unassembled WGS sequence"/>
</dbReference>
<dbReference type="InterPro" id="IPR041127">
    <property type="entry name" value="PET_hydrolase/cutinase-like"/>
</dbReference>
<sequence>MRIRRISQAFAVAGVVTLAVVGHTVVDSSAFAESAATSTASACPSVGQNWSADGPFAVTEEASGVGHTVFRPTDLGGQGCGKHPVVLWGNGTGATPKAYAGLLRHLASHGFIVAAADTKSAGNGTAMLAGLDYLTSENGKAGSAYAGKVDLDKVGVTGHSQGGGGAIVAGADPRIDTTVPIQPGPQGSIAKLTTPMFILGGQFDFIVVPALLVIPRYTSAGHIPAIYAELRGKGHFEPVGDGGKFRGPITAWLRYQLMGDEQAKGEFFGPKCGNCSSPFLWSDFRRNAKAAQI</sequence>
<protein>
    <submittedName>
        <fullName evidence="2">Chlorophyllase enzyme</fullName>
    </submittedName>
</protein>
<dbReference type="EMBL" id="FMZZ01000028">
    <property type="protein sequence ID" value="SDE00147.1"/>
    <property type="molecule type" value="Genomic_DNA"/>
</dbReference>
<dbReference type="SUPFAM" id="SSF53474">
    <property type="entry name" value="alpha/beta-Hydrolases"/>
    <property type="match status" value="1"/>
</dbReference>
<dbReference type="PANTHER" id="PTHR33428">
    <property type="entry name" value="CHLOROPHYLLASE-2, CHLOROPLASTIC"/>
    <property type="match status" value="1"/>
</dbReference>
<dbReference type="Pfam" id="PF12740">
    <property type="entry name" value="PETase"/>
    <property type="match status" value="1"/>
</dbReference>
<dbReference type="PANTHER" id="PTHR33428:SF14">
    <property type="entry name" value="CARBOXYLESTERASE TYPE B DOMAIN-CONTAINING PROTEIN"/>
    <property type="match status" value="1"/>
</dbReference>
<dbReference type="RefSeq" id="WP_228772052.1">
    <property type="nucleotide sequence ID" value="NZ_FMZZ01000028.1"/>
</dbReference>
<evidence type="ECO:0000313" key="2">
    <source>
        <dbReference type="EMBL" id="SDE00147.1"/>
    </source>
</evidence>
<keyword evidence="3" id="KW-1185">Reference proteome</keyword>
<evidence type="ECO:0000259" key="1">
    <source>
        <dbReference type="Pfam" id="PF12740"/>
    </source>
</evidence>
<dbReference type="InterPro" id="IPR029058">
    <property type="entry name" value="AB_hydrolase_fold"/>
</dbReference>
<evidence type="ECO:0000313" key="3">
    <source>
        <dbReference type="Proteomes" id="UP000199501"/>
    </source>
</evidence>
<gene>
    <name evidence="2" type="ORF">SAMN05216174_12811</name>
</gene>
<reference evidence="3" key="1">
    <citation type="submission" date="2016-10" db="EMBL/GenBank/DDBJ databases">
        <authorList>
            <person name="Varghese N."/>
            <person name="Submissions S."/>
        </authorList>
    </citation>
    <scope>NUCLEOTIDE SEQUENCE [LARGE SCALE GENOMIC DNA]</scope>
    <source>
        <strain evidence="3">IBRC-M 10403</strain>
    </source>
</reference>
<proteinExistence type="predicted"/>
<accession>A0A1G6ZDC6</accession>
<name>A0A1G6ZDC6_9PSEU</name>
<organism evidence="2 3">
    <name type="scientific">Actinokineospora iranica</name>
    <dbReference type="NCBI Taxonomy" id="1271860"/>
    <lineage>
        <taxon>Bacteria</taxon>
        <taxon>Bacillati</taxon>
        <taxon>Actinomycetota</taxon>
        <taxon>Actinomycetes</taxon>
        <taxon>Pseudonocardiales</taxon>
        <taxon>Pseudonocardiaceae</taxon>
        <taxon>Actinokineospora</taxon>
    </lineage>
</organism>
<dbReference type="AlphaFoldDB" id="A0A1G6ZDC6"/>
<feature type="domain" description="PET hydrolase/cutinase-like" evidence="1">
    <location>
        <begin position="49"/>
        <end position="261"/>
    </location>
</feature>
<dbReference type="Gene3D" id="3.40.50.1820">
    <property type="entry name" value="alpha/beta hydrolase"/>
    <property type="match status" value="1"/>
</dbReference>